<keyword evidence="2" id="KW-1185">Reference proteome</keyword>
<evidence type="ECO:0000313" key="1">
    <source>
        <dbReference type="EMBL" id="QYO75627.1"/>
    </source>
</evidence>
<organism evidence="1 2">
    <name type="scientific">Devosia salina</name>
    <dbReference type="NCBI Taxonomy" id="2860336"/>
    <lineage>
        <taxon>Bacteria</taxon>
        <taxon>Pseudomonadati</taxon>
        <taxon>Pseudomonadota</taxon>
        <taxon>Alphaproteobacteria</taxon>
        <taxon>Hyphomicrobiales</taxon>
        <taxon>Devosiaceae</taxon>
        <taxon>Devosia</taxon>
    </lineage>
</organism>
<proteinExistence type="predicted"/>
<accession>A0ABX8WA82</accession>
<dbReference type="Proteomes" id="UP000825799">
    <property type="component" value="Chromosome"/>
</dbReference>
<reference evidence="1 2" key="1">
    <citation type="submission" date="2021-08" db="EMBL/GenBank/DDBJ databases">
        <title>Devosia salina sp. nov., isolated from the South China Sea sediment.</title>
        <authorList>
            <person name="Zhou Z."/>
        </authorList>
    </citation>
    <scope>NUCLEOTIDE SEQUENCE [LARGE SCALE GENOMIC DNA]</scope>
    <source>
        <strain evidence="1 2">SCS-3</strain>
    </source>
</reference>
<protein>
    <submittedName>
        <fullName evidence="1">Uncharacterized protein</fullName>
    </submittedName>
</protein>
<gene>
    <name evidence="1" type="ORF">K1X15_13405</name>
</gene>
<dbReference type="RefSeq" id="WP_220304125.1">
    <property type="nucleotide sequence ID" value="NZ_CP080590.1"/>
</dbReference>
<evidence type="ECO:0000313" key="2">
    <source>
        <dbReference type="Proteomes" id="UP000825799"/>
    </source>
</evidence>
<name>A0ABX8WA82_9HYPH</name>
<dbReference type="EMBL" id="CP080590">
    <property type="protein sequence ID" value="QYO75627.1"/>
    <property type="molecule type" value="Genomic_DNA"/>
</dbReference>
<sequence>MARKSSIAVRINPRQIRAFEQRMAGLVDDASRPLQAAANAVARDARDRAHKAIDQVFDKPEALTREAISARQPHPSRASAATGVSAAIEIKPLQHRWLRYALGEGEQTRNPGEIGPADKHVMIPVWDNLQSAAVLALGINVSPTEGGNLPPGTLQRLFSMTGQGGVLWWGRVRDGGKEGIWARTAEGPRLLVAAEERVTYDPILEAPLQRLYARPHGALLAMRGPSSSATGGPDDPCKRSEWAFTSGSLHCRLGRL</sequence>